<keyword evidence="5" id="KW-0378">Hydrolase</keyword>
<gene>
    <name evidence="5" type="primary">cmpD</name>
    <name evidence="5" type="ORF">BerOc1_02849</name>
</gene>
<dbReference type="CDD" id="cd03293">
    <property type="entry name" value="ABC_NrtD_SsuB_transporters"/>
    <property type="match status" value="1"/>
</dbReference>
<dbReference type="OrthoDB" id="9809450at2"/>
<evidence type="ECO:0000313" key="5">
    <source>
        <dbReference type="EMBL" id="OIQ50907.1"/>
    </source>
</evidence>
<feature type="domain" description="ABC transporter" evidence="4">
    <location>
        <begin position="33"/>
        <end position="264"/>
    </location>
</feature>
<dbReference type="InterPro" id="IPR027417">
    <property type="entry name" value="P-loop_NTPase"/>
</dbReference>
<reference evidence="5 6" key="1">
    <citation type="submission" date="2015-09" db="EMBL/GenBank/DDBJ databases">
        <title>Genome of Desulfovibrio dechloracetivorans BerOc1, a mercury methylating strain isolated from highly hydrocarbons and metals contaminated coastal sediments.</title>
        <authorList>
            <person name="Goni Urriza M."/>
            <person name="Gassie C."/>
            <person name="Bouchez O."/>
            <person name="Klopp C."/>
            <person name="Ranchou-Peyruse A."/>
            <person name="Remy G."/>
        </authorList>
    </citation>
    <scope>NUCLEOTIDE SEQUENCE [LARGE SCALE GENOMIC DNA]</scope>
    <source>
        <strain evidence="5 6">BerOc1</strain>
    </source>
</reference>
<dbReference type="InterPro" id="IPR003593">
    <property type="entry name" value="AAA+_ATPase"/>
</dbReference>
<dbReference type="InterPro" id="IPR017871">
    <property type="entry name" value="ABC_transporter-like_CS"/>
</dbReference>
<dbReference type="PROSITE" id="PS00211">
    <property type="entry name" value="ABC_TRANSPORTER_1"/>
    <property type="match status" value="1"/>
</dbReference>
<comment type="caution">
    <text evidence="5">The sequence shown here is derived from an EMBL/GenBank/DDBJ whole genome shotgun (WGS) entry which is preliminary data.</text>
</comment>
<dbReference type="Proteomes" id="UP000181901">
    <property type="component" value="Unassembled WGS sequence"/>
</dbReference>
<keyword evidence="1" id="KW-0813">Transport</keyword>
<dbReference type="RefSeq" id="WP_071546301.1">
    <property type="nucleotide sequence ID" value="NZ_LKAQ01000004.1"/>
</dbReference>
<evidence type="ECO:0000256" key="2">
    <source>
        <dbReference type="ARBA" id="ARBA00022741"/>
    </source>
</evidence>
<evidence type="ECO:0000256" key="1">
    <source>
        <dbReference type="ARBA" id="ARBA00022448"/>
    </source>
</evidence>
<dbReference type="Gene3D" id="3.40.50.300">
    <property type="entry name" value="P-loop containing nucleotide triphosphate hydrolases"/>
    <property type="match status" value="1"/>
</dbReference>
<dbReference type="PROSITE" id="PS50893">
    <property type="entry name" value="ABC_TRANSPORTER_2"/>
    <property type="match status" value="1"/>
</dbReference>
<dbReference type="AlphaFoldDB" id="A0A1J5N5L1"/>
<dbReference type="InterPro" id="IPR050166">
    <property type="entry name" value="ABC_transporter_ATP-bind"/>
</dbReference>
<evidence type="ECO:0000256" key="3">
    <source>
        <dbReference type="ARBA" id="ARBA00022840"/>
    </source>
</evidence>
<keyword evidence="3 5" id="KW-0067">ATP-binding</keyword>
<dbReference type="Pfam" id="PF00005">
    <property type="entry name" value="ABC_tran"/>
    <property type="match status" value="1"/>
</dbReference>
<keyword evidence="2" id="KW-0547">Nucleotide-binding</keyword>
<sequence>MTAVNNLDLPDYREQAPEVASRFASIKERPVVMTVDHLGKVFPSPQGEVTALKDVCFDVHRREFISVIGSSGCGKSTLVRILAGLETPTSGQVLLDGKPIEGPGADRGMVFQGYTLFPWLTIKQNVMFGQRMRGVGEIAAGQEAMQWLDIVSLTDFANHYPHQLSGGMKQRVAIARALANQPRVLLMDEPFGALDAQTRAFMQAYLLEIWRNVDVTIIFITHDLDEAVYLADRVVFLEAHPGRVGEIIENPVPMPRSPEQFLSPQFLATKKRLEELIHPPDKRSEEPVISIRRQTRVGDDVF</sequence>
<evidence type="ECO:0000313" key="6">
    <source>
        <dbReference type="Proteomes" id="UP000181901"/>
    </source>
</evidence>
<dbReference type="EMBL" id="LKAQ01000004">
    <property type="protein sequence ID" value="OIQ50907.1"/>
    <property type="molecule type" value="Genomic_DNA"/>
</dbReference>
<dbReference type="EC" id="3.6.3.-" evidence="5"/>
<proteinExistence type="predicted"/>
<dbReference type="InterPro" id="IPR003439">
    <property type="entry name" value="ABC_transporter-like_ATP-bd"/>
</dbReference>
<keyword evidence="6" id="KW-1185">Reference proteome</keyword>
<name>A0A1J5N5L1_9BACT</name>
<organism evidence="5 6">
    <name type="scientific">Pseudodesulfovibrio hydrargyri</name>
    <dbReference type="NCBI Taxonomy" id="2125990"/>
    <lineage>
        <taxon>Bacteria</taxon>
        <taxon>Pseudomonadati</taxon>
        <taxon>Thermodesulfobacteriota</taxon>
        <taxon>Desulfovibrionia</taxon>
        <taxon>Desulfovibrionales</taxon>
        <taxon>Desulfovibrionaceae</taxon>
    </lineage>
</organism>
<dbReference type="PANTHER" id="PTHR42788:SF13">
    <property type="entry name" value="ALIPHATIC SULFONATES IMPORT ATP-BINDING PROTEIN SSUB"/>
    <property type="match status" value="1"/>
</dbReference>
<dbReference type="GO" id="GO:0016887">
    <property type="term" value="F:ATP hydrolysis activity"/>
    <property type="evidence" value="ECO:0007669"/>
    <property type="project" value="InterPro"/>
</dbReference>
<evidence type="ECO:0000259" key="4">
    <source>
        <dbReference type="PROSITE" id="PS50893"/>
    </source>
</evidence>
<protein>
    <submittedName>
        <fullName evidence="5">Bicarbonate transport ATP-binding protein CmpD</fullName>
        <ecNumber evidence="5">3.6.3.-</ecNumber>
    </submittedName>
</protein>
<dbReference type="SMART" id="SM00382">
    <property type="entry name" value="AAA"/>
    <property type="match status" value="1"/>
</dbReference>
<dbReference type="GO" id="GO:0005524">
    <property type="term" value="F:ATP binding"/>
    <property type="evidence" value="ECO:0007669"/>
    <property type="project" value="UniProtKB-KW"/>
</dbReference>
<dbReference type="PANTHER" id="PTHR42788">
    <property type="entry name" value="TAURINE IMPORT ATP-BINDING PROTEIN-RELATED"/>
    <property type="match status" value="1"/>
</dbReference>
<dbReference type="SUPFAM" id="SSF52540">
    <property type="entry name" value="P-loop containing nucleoside triphosphate hydrolases"/>
    <property type="match status" value="1"/>
</dbReference>
<accession>A0A1J5N5L1</accession>